<evidence type="ECO:0000313" key="2">
    <source>
        <dbReference type="EMBL" id="MBD1367441.1"/>
    </source>
</evidence>
<dbReference type="RefSeq" id="WP_191192073.1">
    <property type="nucleotide sequence ID" value="NZ_JACWMY010000020.1"/>
</dbReference>
<proteinExistence type="predicted"/>
<keyword evidence="1" id="KW-0812">Transmembrane</keyword>
<feature type="transmembrane region" description="Helical" evidence="1">
    <location>
        <begin position="98"/>
        <end position="119"/>
    </location>
</feature>
<keyword evidence="3" id="KW-1185">Reference proteome</keyword>
<organism evidence="2 3">
    <name type="scientific">Mucilaginibacter pankratovii</name>
    <dbReference type="NCBI Taxonomy" id="2772110"/>
    <lineage>
        <taxon>Bacteria</taxon>
        <taxon>Pseudomonadati</taxon>
        <taxon>Bacteroidota</taxon>
        <taxon>Sphingobacteriia</taxon>
        <taxon>Sphingobacteriales</taxon>
        <taxon>Sphingobacteriaceae</taxon>
        <taxon>Mucilaginibacter</taxon>
    </lineage>
</organism>
<dbReference type="EMBL" id="JACWMY010000020">
    <property type="protein sequence ID" value="MBD1367441.1"/>
    <property type="molecule type" value="Genomic_DNA"/>
</dbReference>
<comment type="caution">
    <text evidence="2">The sequence shown here is derived from an EMBL/GenBank/DDBJ whole genome shotgun (WGS) entry which is preliminary data.</text>
</comment>
<feature type="transmembrane region" description="Helical" evidence="1">
    <location>
        <begin position="35"/>
        <end position="57"/>
    </location>
</feature>
<keyword evidence="1" id="KW-1133">Transmembrane helix</keyword>
<accession>A0ABR7WYS4</accession>
<dbReference type="Proteomes" id="UP000606600">
    <property type="component" value="Unassembled WGS sequence"/>
</dbReference>
<name>A0ABR7WYS4_9SPHI</name>
<evidence type="ECO:0008006" key="4">
    <source>
        <dbReference type="Google" id="ProtNLM"/>
    </source>
</evidence>
<feature type="transmembrane region" description="Helical" evidence="1">
    <location>
        <begin position="69"/>
        <end position="92"/>
    </location>
</feature>
<evidence type="ECO:0000256" key="1">
    <source>
        <dbReference type="SAM" id="Phobius"/>
    </source>
</evidence>
<sequence>MKTKTAITAFLIFAIILALPPLALIFTGHPNLLVPHFWLIFAFITGLTFLVMVAIIITKQVNPENYAQTFLATTVFKLLACLAFLVVFIMKIKVDKPVFVGNFFYLYFLNTAFEVYVLLRNLRNQNLK</sequence>
<protein>
    <recommendedName>
        <fullName evidence="4">ATP synthase protein I</fullName>
    </recommendedName>
</protein>
<evidence type="ECO:0000313" key="3">
    <source>
        <dbReference type="Proteomes" id="UP000606600"/>
    </source>
</evidence>
<reference evidence="2 3" key="1">
    <citation type="submission" date="2020-09" db="EMBL/GenBank/DDBJ databases">
        <title>Novel species of Mucilaginibacter isolated from a glacier on the Tibetan Plateau.</title>
        <authorList>
            <person name="Liu Q."/>
            <person name="Xin Y.-H."/>
        </authorList>
    </citation>
    <scope>NUCLEOTIDE SEQUENCE [LARGE SCALE GENOMIC DNA]</scope>
    <source>
        <strain evidence="2 3">ZT4R22</strain>
    </source>
</reference>
<gene>
    <name evidence="2" type="ORF">IDJ77_26760</name>
</gene>
<keyword evidence="1" id="KW-0472">Membrane</keyword>